<dbReference type="EMBL" id="CAJNOR010001202">
    <property type="protein sequence ID" value="CAF1096834.1"/>
    <property type="molecule type" value="Genomic_DNA"/>
</dbReference>
<dbReference type="EMBL" id="CAJNOJ010000023">
    <property type="protein sequence ID" value="CAF0855436.1"/>
    <property type="molecule type" value="Genomic_DNA"/>
</dbReference>
<sequence length="1050" mass="123181">MDSLSTSDMNNNTVSHSKKVKSNPVNETKKLFGVGQIKQLHLLNFLCHQNFSIEFHPNHLQLINGANGSGKSTIANAIGLCLGAQARSTGRTANIQSFIRQGETSAQIAITLANEGPEAYKPHLYGEEIQIVRKIGLRQSSYAILNVNGDIISRHKSDIEEILQALSISPANPLCILHQDIAKKFLVHSDSKKRFQFFMNVSQLDQMKQAYEQSIYTVDLLVQCVDAMKEKHRNMLRALEPLEQQVKRIELRRDYEAKRCALSKELKSVRNDKIRQKIFELQQKLDETETRKNEIDVEINKKTKEMNAIKQKLKLYSTEKSDLEQDMHGLEQLIAHLSKQKHHIQCLVHSFSLDCENYRRILTEIELKQIYLQRQIDQCEDQRHVQIEEELSVKQKNQFQYEQSIRKLIEDRDQSDNEIHSQQSTLHFLRNELQEKQRDLKLLTQITQDKMNAYGLWMPDCLKEIENDQRFCTKPIGPIGYYIQCLDPYWIYPVEKHLTSIMSAFICSSSTDEQILLEIFSSYTSENRPPIYVRTFSIRTPDISSTLGHVRRANLLSVYDVLKIDHPIVESVLIDFRQIESTILVENIDEVRRIRQDGSLNWHEVDQRVKRVVEAWTHDGTNIKLNETFRIYANEKQSVKYLSTDNEQSVSIAELQKDIDYFHEHIQEISESLDRMKLNRETTVDQLNKMTKTSADNGNKISELKQKLDYLNSVLLLAPDCSLEELREESQQHDALYTDNIEKYDRIKEQYDEHRQHLLHITESYANVTKKLEMKTYQYNLIIEHHQIEQTNSDDLQRRLENLKKTSVRLNESILQYEAKLKQLTQQRSKKVQKTNCVLRSIHEIEHEINAITTFLTANEDTKEERQSIINQYRTRRDAARQYKQTYERCYRQIDHLKQFVTKRQDNFLAIANRYEYYLQSQFQRLMEKYGFDDCDIKIDHKKEELEILVKKSQPDLTTLSGGERSISTFCFLLALCQSVYLPFQIFDEIDIYMDNENLSSSLKILYENTRHYSTSQHIVFTSQAIDSQLWTHLGVPMTHMPTPKRAYES</sequence>
<evidence type="ECO:0000256" key="3">
    <source>
        <dbReference type="ARBA" id="ARBA00006793"/>
    </source>
</evidence>
<dbReference type="GO" id="GO:0005524">
    <property type="term" value="F:ATP binding"/>
    <property type="evidence" value="ECO:0007669"/>
    <property type="project" value="UniProtKB-KW"/>
</dbReference>
<name>A0A813WHH1_ADIRI</name>
<dbReference type="GO" id="GO:0003684">
    <property type="term" value="F:damaged DNA binding"/>
    <property type="evidence" value="ECO:0007669"/>
    <property type="project" value="TreeGrafter"/>
</dbReference>
<dbReference type="PANTHER" id="PTHR19306">
    <property type="entry name" value="STRUCTURAL MAINTENANCE OF CHROMOSOMES 5,6 SMC5, SMC6"/>
    <property type="match status" value="1"/>
</dbReference>
<evidence type="ECO:0000256" key="12">
    <source>
        <dbReference type="SAM" id="Coils"/>
    </source>
</evidence>
<keyword evidence="6" id="KW-0227">DNA damage</keyword>
<feature type="coiled-coil region" evidence="12">
    <location>
        <begin position="786"/>
        <end position="834"/>
    </location>
</feature>
<evidence type="ECO:0000256" key="8">
    <source>
        <dbReference type="ARBA" id="ARBA00023054"/>
    </source>
</evidence>
<keyword evidence="9" id="KW-0233">DNA recombination</keyword>
<evidence type="ECO:0000256" key="4">
    <source>
        <dbReference type="ARBA" id="ARBA00022454"/>
    </source>
</evidence>
<dbReference type="Pfam" id="PF13476">
    <property type="entry name" value="AAA_23"/>
    <property type="match status" value="1"/>
</dbReference>
<keyword evidence="5" id="KW-0547">Nucleotide-binding</keyword>
<keyword evidence="10" id="KW-0234">DNA repair</keyword>
<keyword evidence="11" id="KW-0539">Nucleus</keyword>
<keyword evidence="8 12" id="KW-0175">Coiled coil</keyword>
<evidence type="ECO:0000256" key="13">
    <source>
        <dbReference type="SAM" id="MobiDB-lite"/>
    </source>
</evidence>
<evidence type="ECO:0000256" key="7">
    <source>
        <dbReference type="ARBA" id="ARBA00022840"/>
    </source>
</evidence>
<dbReference type="GO" id="GO:0003697">
    <property type="term" value="F:single-stranded DNA binding"/>
    <property type="evidence" value="ECO:0007669"/>
    <property type="project" value="TreeGrafter"/>
</dbReference>
<comment type="subcellular location">
    <subcellularLocation>
        <location evidence="2">Chromosome</location>
    </subcellularLocation>
    <subcellularLocation>
        <location evidence="1">Nucleus</location>
    </subcellularLocation>
</comment>
<dbReference type="GO" id="GO:0030915">
    <property type="term" value="C:Smc5-Smc6 complex"/>
    <property type="evidence" value="ECO:0007669"/>
    <property type="project" value="TreeGrafter"/>
</dbReference>
<feature type="region of interest" description="Disordered" evidence="13">
    <location>
        <begin position="1"/>
        <end position="22"/>
    </location>
</feature>
<dbReference type="InterPro" id="IPR027417">
    <property type="entry name" value="P-loop_NTPase"/>
</dbReference>
<evidence type="ECO:0000256" key="2">
    <source>
        <dbReference type="ARBA" id="ARBA00004286"/>
    </source>
</evidence>
<comment type="similarity">
    <text evidence="3">Belongs to the SMC family. SMC6 subfamily.</text>
</comment>
<dbReference type="Gene3D" id="3.40.50.300">
    <property type="entry name" value="P-loop containing nucleotide triphosphate hydrolases"/>
    <property type="match status" value="2"/>
</dbReference>
<feature type="coiled-coil region" evidence="12">
    <location>
        <begin position="271"/>
        <end position="340"/>
    </location>
</feature>
<dbReference type="AlphaFoldDB" id="A0A813WHH1"/>
<dbReference type="PANTHER" id="PTHR19306:SF6">
    <property type="entry name" value="STRUCTURAL MAINTENANCE OF CHROMOSOMES PROTEIN 6"/>
    <property type="match status" value="1"/>
</dbReference>
<accession>A0A813WHH1</accession>
<dbReference type="OrthoDB" id="10072614at2759"/>
<evidence type="ECO:0000256" key="1">
    <source>
        <dbReference type="ARBA" id="ARBA00004123"/>
    </source>
</evidence>
<evidence type="ECO:0000256" key="5">
    <source>
        <dbReference type="ARBA" id="ARBA00022741"/>
    </source>
</evidence>
<evidence type="ECO:0000256" key="9">
    <source>
        <dbReference type="ARBA" id="ARBA00023172"/>
    </source>
</evidence>
<evidence type="ECO:0000313" key="17">
    <source>
        <dbReference type="Proteomes" id="UP000663828"/>
    </source>
</evidence>
<feature type="domain" description="Rad50/SbcC-type AAA" evidence="14">
    <location>
        <begin position="39"/>
        <end position="249"/>
    </location>
</feature>
<dbReference type="SUPFAM" id="SSF52540">
    <property type="entry name" value="P-loop containing nucleoside triphosphate hydrolases"/>
    <property type="match status" value="1"/>
</dbReference>
<reference evidence="15" key="1">
    <citation type="submission" date="2021-02" db="EMBL/GenBank/DDBJ databases">
        <authorList>
            <person name="Nowell W R."/>
        </authorList>
    </citation>
    <scope>NUCLEOTIDE SEQUENCE</scope>
</reference>
<gene>
    <name evidence="15" type="ORF">EDS130_LOCUS7530</name>
    <name evidence="16" type="ORF">XAT740_LOCUS18136</name>
</gene>
<evidence type="ECO:0000256" key="11">
    <source>
        <dbReference type="ARBA" id="ARBA00023242"/>
    </source>
</evidence>
<proteinExistence type="inferred from homology"/>
<dbReference type="Proteomes" id="UP000663852">
    <property type="component" value="Unassembled WGS sequence"/>
</dbReference>
<dbReference type="GO" id="GO:0005634">
    <property type="term" value="C:nucleus"/>
    <property type="evidence" value="ECO:0007669"/>
    <property type="project" value="UniProtKB-SubCell"/>
</dbReference>
<evidence type="ECO:0000313" key="15">
    <source>
        <dbReference type="EMBL" id="CAF0855436.1"/>
    </source>
</evidence>
<keyword evidence="7" id="KW-0067">ATP-binding</keyword>
<evidence type="ECO:0000313" key="18">
    <source>
        <dbReference type="Proteomes" id="UP000663852"/>
    </source>
</evidence>
<evidence type="ECO:0000256" key="6">
    <source>
        <dbReference type="ARBA" id="ARBA00022763"/>
    </source>
</evidence>
<keyword evidence="17" id="KW-1185">Reference proteome</keyword>
<feature type="compositionally biased region" description="Polar residues" evidence="13">
    <location>
        <begin position="1"/>
        <end position="15"/>
    </location>
</feature>
<dbReference type="GO" id="GO:0016887">
    <property type="term" value="F:ATP hydrolysis activity"/>
    <property type="evidence" value="ECO:0007669"/>
    <property type="project" value="InterPro"/>
</dbReference>
<dbReference type="Proteomes" id="UP000663828">
    <property type="component" value="Unassembled WGS sequence"/>
</dbReference>
<feature type="coiled-coil region" evidence="12">
    <location>
        <begin position="419"/>
        <end position="446"/>
    </location>
</feature>
<dbReference type="GO" id="GO:0000724">
    <property type="term" value="P:double-strand break repair via homologous recombination"/>
    <property type="evidence" value="ECO:0007669"/>
    <property type="project" value="TreeGrafter"/>
</dbReference>
<dbReference type="InterPro" id="IPR038729">
    <property type="entry name" value="Rad50/SbcC_AAA"/>
</dbReference>
<comment type="caution">
    <text evidence="15">The sequence shown here is derived from an EMBL/GenBank/DDBJ whole genome shotgun (WGS) entry which is preliminary data.</text>
</comment>
<organism evidence="15 18">
    <name type="scientific">Adineta ricciae</name>
    <name type="common">Rotifer</name>
    <dbReference type="NCBI Taxonomy" id="249248"/>
    <lineage>
        <taxon>Eukaryota</taxon>
        <taxon>Metazoa</taxon>
        <taxon>Spiralia</taxon>
        <taxon>Gnathifera</taxon>
        <taxon>Rotifera</taxon>
        <taxon>Eurotatoria</taxon>
        <taxon>Bdelloidea</taxon>
        <taxon>Adinetida</taxon>
        <taxon>Adinetidae</taxon>
        <taxon>Adineta</taxon>
    </lineage>
</organism>
<dbReference type="GO" id="GO:0035861">
    <property type="term" value="C:site of double-strand break"/>
    <property type="evidence" value="ECO:0007669"/>
    <property type="project" value="TreeGrafter"/>
</dbReference>
<protein>
    <recommendedName>
        <fullName evidence="14">Rad50/SbcC-type AAA domain-containing protein</fullName>
    </recommendedName>
</protein>
<evidence type="ECO:0000313" key="16">
    <source>
        <dbReference type="EMBL" id="CAF1096834.1"/>
    </source>
</evidence>
<evidence type="ECO:0000256" key="10">
    <source>
        <dbReference type="ARBA" id="ARBA00023204"/>
    </source>
</evidence>
<evidence type="ECO:0000259" key="14">
    <source>
        <dbReference type="Pfam" id="PF13476"/>
    </source>
</evidence>
<keyword evidence="4" id="KW-0158">Chromosome</keyword>